<evidence type="ECO:0000313" key="2">
    <source>
        <dbReference type="Proteomes" id="UP000663090"/>
    </source>
</evidence>
<organism evidence="1 2">
    <name type="scientific">Myxococcus landrumensis</name>
    <dbReference type="NCBI Taxonomy" id="2813577"/>
    <lineage>
        <taxon>Bacteria</taxon>
        <taxon>Pseudomonadati</taxon>
        <taxon>Myxococcota</taxon>
        <taxon>Myxococcia</taxon>
        <taxon>Myxococcales</taxon>
        <taxon>Cystobacterineae</taxon>
        <taxon>Myxococcaceae</taxon>
        <taxon>Myxococcus</taxon>
    </lineage>
</organism>
<sequence length="138" mass="14921">MLQVPVETFLGHIAGHLPSGKVLQVMKILHGSDLYLACACAQGETRALQAFEQHVLRRVPARLGRLSPNIVEESVQWVRKRLLVGSAHAPPRIAGYGGRGPLLTWVAIIAARIAGDLAGMHGRQRPVAEQRVGSPWTG</sequence>
<dbReference type="RefSeq" id="WP_206713546.1">
    <property type="nucleotide sequence ID" value="NZ_CP071091.1"/>
</dbReference>
<name>A0ABX7N339_9BACT</name>
<dbReference type="EMBL" id="CP071091">
    <property type="protein sequence ID" value="QSQ11806.1"/>
    <property type="molecule type" value="Genomic_DNA"/>
</dbReference>
<keyword evidence="2" id="KW-1185">Reference proteome</keyword>
<evidence type="ECO:0008006" key="3">
    <source>
        <dbReference type="Google" id="ProtNLM"/>
    </source>
</evidence>
<accession>A0ABX7N339</accession>
<dbReference type="Proteomes" id="UP000663090">
    <property type="component" value="Chromosome"/>
</dbReference>
<evidence type="ECO:0000313" key="1">
    <source>
        <dbReference type="EMBL" id="QSQ11806.1"/>
    </source>
</evidence>
<gene>
    <name evidence="1" type="ORF">JY572_25860</name>
</gene>
<proteinExistence type="predicted"/>
<reference evidence="1 2" key="1">
    <citation type="submission" date="2021-02" db="EMBL/GenBank/DDBJ databases">
        <title>De Novo genome assembly of isolated myxobacteria.</title>
        <authorList>
            <person name="Stevens D.C."/>
        </authorList>
    </citation>
    <scope>NUCLEOTIDE SEQUENCE [LARGE SCALE GENOMIC DNA]</scope>
    <source>
        <strain evidence="1 2">SCHIC003</strain>
    </source>
</reference>
<protein>
    <recommendedName>
        <fullName evidence="3">Transposase</fullName>
    </recommendedName>
</protein>